<sequence>MKEREGEWVVRNRDASRGSVNKVRLDTASRRADIRQQDRQLFSHPRPPARANGGNKGRQARLVTPLQMSEDPEIKDKLEQKRRKKKSHRVDCAGKYVAASLTDKEEGPRLCEGLQGLGFADASDRTSTMANTQQRLFVSRCRAADAAVNHSSNRRPHVLPPICQSDPLRHVPLLLPENSPPPSPCTFPDAHIHTFTVPPRGGERQQAKQREGTTDS</sequence>
<protein>
    <submittedName>
        <fullName evidence="2">Uncharacterized protein</fullName>
    </submittedName>
</protein>
<feature type="region of interest" description="Disordered" evidence="1">
    <location>
        <begin position="28"/>
        <end position="87"/>
    </location>
</feature>
<dbReference type="AlphaFoldDB" id="A0AA88SJG9"/>
<accession>A0AA88SJG9</accession>
<evidence type="ECO:0000313" key="2">
    <source>
        <dbReference type="EMBL" id="KAK2833888.1"/>
    </source>
</evidence>
<feature type="compositionally biased region" description="Basic and acidic residues" evidence="1">
    <location>
        <begin position="1"/>
        <end position="16"/>
    </location>
</feature>
<dbReference type="EMBL" id="JAUPFM010000013">
    <property type="protein sequence ID" value="KAK2833888.1"/>
    <property type="molecule type" value="Genomic_DNA"/>
</dbReference>
<evidence type="ECO:0000313" key="3">
    <source>
        <dbReference type="Proteomes" id="UP001187415"/>
    </source>
</evidence>
<proteinExistence type="predicted"/>
<feature type="compositionally biased region" description="Basic and acidic residues" evidence="1">
    <location>
        <begin position="28"/>
        <end position="38"/>
    </location>
</feature>
<comment type="caution">
    <text evidence="2">The sequence shown here is derived from an EMBL/GenBank/DDBJ whole genome shotgun (WGS) entry which is preliminary data.</text>
</comment>
<gene>
    <name evidence="2" type="ORF">Q5P01_017777</name>
</gene>
<evidence type="ECO:0000256" key="1">
    <source>
        <dbReference type="SAM" id="MobiDB-lite"/>
    </source>
</evidence>
<feature type="region of interest" description="Disordered" evidence="1">
    <location>
        <begin position="179"/>
        <end position="216"/>
    </location>
</feature>
<organism evidence="2 3">
    <name type="scientific">Channa striata</name>
    <name type="common">Snakehead murrel</name>
    <name type="synonym">Ophicephalus striatus</name>
    <dbReference type="NCBI Taxonomy" id="64152"/>
    <lineage>
        <taxon>Eukaryota</taxon>
        <taxon>Metazoa</taxon>
        <taxon>Chordata</taxon>
        <taxon>Craniata</taxon>
        <taxon>Vertebrata</taxon>
        <taxon>Euteleostomi</taxon>
        <taxon>Actinopterygii</taxon>
        <taxon>Neopterygii</taxon>
        <taxon>Teleostei</taxon>
        <taxon>Neoteleostei</taxon>
        <taxon>Acanthomorphata</taxon>
        <taxon>Anabantaria</taxon>
        <taxon>Anabantiformes</taxon>
        <taxon>Channoidei</taxon>
        <taxon>Channidae</taxon>
        <taxon>Channa</taxon>
    </lineage>
</organism>
<keyword evidence="3" id="KW-1185">Reference proteome</keyword>
<feature type="region of interest" description="Disordered" evidence="1">
    <location>
        <begin position="1"/>
        <end position="20"/>
    </location>
</feature>
<reference evidence="2" key="1">
    <citation type="submission" date="2023-07" db="EMBL/GenBank/DDBJ databases">
        <title>Chromosome-level Genome Assembly of Striped Snakehead (Channa striata).</title>
        <authorList>
            <person name="Liu H."/>
        </authorList>
    </citation>
    <scope>NUCLEOTIDE SEQUENCE</scope>
    <source>
        <strain evidence="2">Gz</strain>
        <tissue evidence="2">Muscle</tissue>
    </source>
</reference>
<name>A0AA88SJG9_CHASR</name>
<dbReference type="Proteomes" id="UP001187415">
    <property type="component" value="Unassembled WGS sequence"/>
</dbReference>
<feature type="compositionally biased region" description="Basic and acidic residues" evidence="1">
    <location>
        <begin position="201"/>
        <end position="216"/>
    </location>
</feature>